<dbReference type="EMBL" id="BK016206">
    <property type="protein sequence ID" value="DAG02184.1"/>
    <property type="molecule type" value="Genomic_DNA"/>
</dbReference>
<keyword evidence="2" id="KW-0808">Transferase</keyword>
<dbReference type="GO" id="GO:0016301">
    <property type="term" value="F:kinase activity"/>
    <property type="evidence" value="ECO:0007669"/>
    <property type="project" value="UniProtKB-KW"/>
</dbReference>
<evidence type="ECO:0000256" key="1">
    <source>
        <dbReference type="SAM" id="Phobius"/>
    </source>
</evidence>
<protein>
    <submittedName>
        <fullName evidence="2">Protein Tyrosine Kinase</fullName>
    </submittedName>
</protein>
<keyword evidence="1" id="KW-0812">Transmembrane</keyword>
<keyword evidence="1" id="KW-1133">Transmembrane helix</keyword>
<sequence>MISFIGNLGTGEIIIGLLFVMVPFILVCWLIIALIRYLNRKSKTN</sequence>
<name>A0A8S5V609_9VIRU</name>
<feature type="transmembrane region" description="Helical" evidence="1">
    <location>
        <begin position="13"/>
        <end position="35"/>
    </location>
</feature>
<accession>A0A8S5V609</accession>
<reference evidence="2" key="1">
    <citation type="journal article" date="2021" name="Proc. Natl. Acad. Sci. U.S.A.">
        <title>A Catalog of Tens of Thousands of Viruses from Human Metagenomes Reveals Hidden Associations with Chronic Diseases.</title>
        <authorList>
            <person name="Tisza M.J."/>
            <person name="Buck C.B."/>
        </authorList>
    </citation>
    <scope>NUCLEOTIDE SEQUENCE</scope>
    <source>
        <strain evidence="2">CtC1P1</strain>
    </source>
</reference>
<proteinExistence type="predicted"/>
<organism evidence="2">
    <name type="scientific">Microviridae sp. ctC1P1</name>
    <dbReference type="NCBI Taxonomy" id="2824988"/>
    <lineage>
        <taxon>Viruses</taxon>
        <taxon>Monodnaviria</taxon>
        <taxon>Sangervirae</taxon>
        <taxon>Phixviricota</taxon>
        <taxon>Malgrandaviricetes</taxon>
        <taxon>Petitvirales</taxon>
        <taxon>Microviridae</taxon>
    </lineage>
</organism>
<evidence type="ECO:0000313" key="2">
    <source>
        <dbReference type="EMBL" id="DAG02184.1"/>
    </source>
</evidence>
<keyword evidence="2" id="KW-0418">Kinase</keyword>
<keyword evidence="1" id="KW-0472">Membrane</keyword>